<dbReference type="Proteomes" id="UP000634136">
    <property type="component" value="Unassembled WGS sequence"/>
</dbReference>
<dbReference type="OrthoDB" id="666789at2759"/>
<gene>
    <name evidence="1" type="ORF">G2W53_041381</name>
</gene>
<sequence>MPVLEELRISTPRLSLPDDHTLLFDSWESDPKDVVQHVEDDFEFALVCKHQNSSPVSANDIFYNGQIKPMYPIFDRNLLMFKERETKSCSSSASDVDDIKIGATAVPETYCMWSPKSASAGRMNARSAN</sequence>
<protein>
    <submittedName>
        <fullName evidence="1">Uncharacterized protein</fullName>
    </submittedName>
</protein>
<organism evidence="1 2">
    <name type="scientific">Senna tora</name>
    <dbReference type="NCBI Taxonomy" id="362788"/>
    <lineage>
        <taxon>Eukaryota</taxon>
        <taxon>Viridiplantae</taxon>
        <taxon>Streptophyta</taxon>
        <taxon>Embryophyta</taxon>
        <taxon>Tracheophyta</taxon>
        <taxon>Spermatophyta</taxon>
        <taxon>Magnoliopsida</taxon>
        <taxon>eudicotyledons</taxon>
        <taxon>Gunneridae</taxon>
        <taxon>Pentapetalae</taxon>
        <taxon>rosids</taxon>
        <taxon>fabids</taxon>
        <taxon>Fabales</taxon>
        <taxon>Fabaceae</taxon>
        <taxon>Caesalpinioideae</taxon>
        <taxon>Cassia clade</taxon>
        <taxon>Senna</taxon>
    </lineage>
</organism>
<evidence type="ECO:0000313" key="1">
    <source>
        <dbReference type="EMBL" id="KAF7802270.1"/>
    </source>
</evidence>
<reference evidence="1" key="1">
    <citation type="submission" date="2020-09" db="EMBL/GenBank/DDBJ databases">
        <title>Genome-Enabled Discovery of Anthraquinone Biosynthesis in Senna tora.</title>
        <authorList>
            <person name="Kang S.-H."/>
            <person name="Pandey R.P."/>
            <person name="Lee C.-M."/>
            <person name="Sim J.-S."/>
            <person name="Jeong J.-T."/>
            <person name="Choi B.-S."/>
            <person name="Jung M."/>
            <person name="Ginzburg D."/>
            <person name="Zhao K."/>
            <person name="Won S.Y."/>
            <person name="Oh T.-J."/>
            <person name="Yu Y."/>
            <person name="Kim N.-H."/>
            <person name="Lee O.R."/>
            <person name="Lee T.-H."/>
            <person name="Bashyal P."/>
            <person name="Kim T.-S."/>
            <person name="Lee W.-H."/>
            <person name="Kawkins C."/>
            <person name="Kim C.-K."/>
            <person name="Kim J.S."/>
            <person name="Ahn B.O."/>
            <person name="Rhee S.Y."/>
            <person name="Sohng J.K."/>
        </authorList>
    </citation>
    <scope>NUCLEOTIDE SEQUENCE</scope>
    <source>
        <tissue evidence="1">Leaf</tissue>
    </source>
</reference>
<dbReference type="EMBL" id="JAAIUW010000013">
    <property type="protein sequence ID" value="KAF7802270.1"/>
    <property type="molecule type" value="Genomic_DNA"/>
</dbReference>
<evidence type="ECO:0000313" key="2">
    <source>
        <dbReference type="Proteomes" id="UP000634136"/>
    </source>
</evidence>
<accession>A0A834SDM4</accession>
<name>A0A834SDM4_9FABA</name>
<comment type="caution">
    <text evidence="1">The sequence shown here is derived from an EMBL/GenBank/DDBJ whole genome shotgun (WGS) entry which is preliminary data.</text>
</comment>
<dbReference type="AlphaFoldDB" id="A0A834SDM4"/>
<keyword evidence="2" id="KW-1185">Reference proteome</keyword>
<proteinExistence type="predicted"/>